<organism evidence="1 2">
    <name type="scientific">Tectimicrobiota bacterium</name>
    <dbReference type="NCBI Taxonomy" id="2528274"/>
    <lineage>
        <taxon>Bacteria</taxon>
        <taxon>Pseudomonadati</taxon>
        <taxon>Nitrospinota/Tectimicrobiota group</taxon>
        <taxon>Candidatus Tectimicrobiota</taxon>
    </lineage>
</organism>
<dbReference type="Gene3D" id="3.40.50.1820">
    <property type="entry name" value="alpha/beta hydrolase"/>
    <property type="match status" value="1"/>
</dbReference>
<dbReference type="InterPro" id="IPR029058">
    <property type="entry name" value="AB_hydrolase_fold"/>
</dbReference>
<sequence>MGGLVVRRYLDLFRRHAEARLDKLIMLGTPNHGSYVPPMAMKGDNTILKIAGIFCGGATVRGVIQSFPGLYELFPHTSIFGQPDLYQADYQ</sequence>
<reference evidence="1" key="1">
    <citation type="submission" date="2019-03" db="EMBL/GenBank/DDBJ databases">
        <title>Lake Tanganyika Metagenome-Assembled Genomes (MAGs).</title>
        <authorList>
            <person name="Tran P."/>
        </authorList>
    </citation>
    <scope>NUCLEOTIDE SEQUENCE</scope>
    <source>
        <strain evidence="1">K_DeepCast_65m_m2_066</strain>
    </source>
</reference>
<dbReference type="EMBL" id="VGLS01001145">
    <property type="protein sequence ID" value="MBM3227002.1"/>
    <property type="molecule type" value="Genomic_DNA"/>
</dbReference>
<dbReference type="Proteomes" id="UP000712673">
    <property type="component" value="Unassembled WGS sequence"/>
</dbReference>
<dbReference type="AlphaFoldDB" id="A0A937W8K0"/>
<accession>A0A937W8K0</accession>
<dbReference type="SUPFAM" id="SSF53474">
    <property type="entry name" value="alpha/beta-Hydrolases"/>
    <property type="match status" value="1"/>
</dbReference>
<evidence type="ECO:0000313" key="2">
    <source>
        <dbReference type="Proteomes" id="UP000712673"/>
    </source>
</evidence>
<name>A0A937W8K0_UNCTE</name>
<gene>
    <name evidence="1" type="ORF">FJZ47_24815</name>
</gene>
<protein>
    <submittedName>
        <fullName evidence="1">Uncharacterized protein</fullName>
    </submittedName>
</protein>
<proteinExistence type="predicted"/>
<comment type="caution">
    <text evidence="1">The sequence shown here is derived from an EMBL/GenBank/DDBJ whole genome shotgun (WGS) entry which is preliminary data.</text>
</comment>
<evidence type="ECO:0000313" key="1">
    <source>
        <dbReference type="EMBL" id="MBM3227002.1"/>
    </source>
</evidence>